<evidence type="ECO:0000259" key="5">
    <source>
        <dbReference type="Pfam" id="PF00389"/>
    </source>
</evidence>
<dbReference type="AlphaFoldDB" id="A0A916DX62"/>
<dbReference type="Pfam" id="PF02826">
    <property type="entry name" value="2-Hacid_dh_C"/>
    <property type="match status" value="1"/>
</dbReference>
<dbReference type="RefSeq" id="WP_264790588.1">
    <property type="nucleotide sequence ID" value="NZ_AP026867.1"/>
</dbReference>
<feature type="domain" description="D-isomer specific 2-hydroxyacid dehydrogenase NAD-binding" evidence="6">
    <location>
        <begin position="111"/>
        <end position="294"/>
    </location>
</feature>
<gene>
    <name evidence="7" type="ORF">AsAng_0062140</name>
</gene>
<reference evidence="7" key="1">
    <citation type="submission" date="2022-09" db="EMBL/GenBank/DDBJ databases">
        <title>Aureispira anguillicida sp. nov., isolated from Leptocephalus of Japanese eel Anguilla japonica.</title>
        <authorList>
            <person name="Yuasa K."/>
            <person name="Mekata T."/>
            <person name="Ikunari K."/>
        </authorList>
    </citation>
    <scope>NUCLEOTIDE SEQUENCE</scope>
    <source>
        <strain evidence="7">EL160426</strain>
    </source>
</reference>
<sequence length="315" mass="35813">MTEQELPKVLITDGVHDLLINGLKTAGYYCDYMPSISLEEVRTIIHQYQGIIINSKIIVDRSFLDRATQLKFIGRLGSGLEIIDLEYAKVKGVAVHRAPDGNCDAVAEHAMGMLLSLAINLRQADWQVRQKKWEREQNRGWELMGKTIGIVGFGYTGRALAQRLIGFGLKVLAYDKYKTDYAKEMPHVVEATMEQIYQEADILSLHLPSTPETKGMVDWQYWENFKKTLVVVNTSRGNIIQTKPLLSALDSGKIIGACLDVFENEKPLTYTQQEDLLFQDLFERENVLLTPHIAGWTVESKERLAKLLLDRIMKL</sequence>
<accession>A0A916DX62</accession>
<dbReference type="InterPro" id="IPR050857">
    <property type="entry name" value="D-2-hydroxyacid_DH"/>
</dbReference>
<dbReference type="SUPFAM" id="SSF51735">
    <property type="entry name" value="NAD(P)-binding Rossmann-fold domains"/>
    <property type="match status" value="1"/>
</dbReference>
<evidence type="ECO:0000256" key="1">
    <source>
        <dbReference type="ARBA" id="ARBA00005854"/>
    </source>
</evidence>
<dbReference type="InterPro" id="IPR006139">
    <property type="entry name" value="D-isomer_2_OHA_DH_cat_dom"/>
</dbReference>
<dbReference type="InterPro" id="IPR036291">
    <property type="entry name" value="NAD(P)-bd_dom_sf"/>
</dbReference>
<proteinExistence type="inferred from homology"/>
<evidence type="ECO:0000256" key="2">
    <source>
        <dbReference type="ARBA" id="ARBA00023002"/>
    </source>
</evidence>
<organism evidence="7 8">
    <name type="scientific">Aureispira anguillae</name>
    <dbReference type="NCBI Taxonomy" id="2864201"/>
    <lineage>
        <taxon>Bacteria</taxon>
        <taxon>Pseudomonadati</taxon>
        <taxon>Bacteroidota</taxon>
        <taxon>Saprospiria</taxon>
        <taxon>Saprospirales</taxon>
        <taxon>Saprospiraceae</taxon>
        <taxon>Aureispira</taxon>
    </lineage>
</organism>
<dbReference type="PROSITE" id="PS00670">
    <property type="entry name" value="D_2_HYDROXYACID_DH_2"/>
    <property type="match status" value="1"/>
</dbReference>
<evidence type="ECO:0000259" key="6">
    <source>
        <dbReference type="Pfam" id="PF02826"/>
    </source>
</evidence>
<dbReference type="Pfam" id="PF00389">
    <property type="entry name" value="2-Hacid_dh"/>
    <property type="match status" value="1"/>
</dbReference>
<dbReference type="PANTHER" id="PTHR42789:SF1">
    <property type="entry name" value="D-ISOMER SPECIFIC 2-HYDROXYACID DEHYDROGENASE FAMILY PROTEIN (AFU_ORTHOLOGUE AFUA_6G10090)"/>
    <property type="match status" value="1"/>
</dbReference>
<dbReference type="SUPFAM" id="SSF52283">
    <property type="entry name" value="Formate/glycerate dehydrogenase catalytic domain-like"/>
    <property type="match status" value="1"/>
</dbReference>
<name>A0A916DX62_9BACT</name>
<protein>
    <submittedName>
        <fullName evidence="7">NAD(P)-binding domain-containing protein</fullName>
    </submittedName>
</protein>
<dbReference type="Proteomes" id="UP001060919">
    <property type="component" value="Chromosome"/>
</dbReference>
<dbReference type="KEGG" id="aup:AsAng_0062140"/>
<evidence type="ECO:0000313" key="7">
    <source>
        <dbReference type="EMBL" id="BDS15430.1"/>
    </source>
</evidence>
<dbReference type="GO" id="GO:0051287">
    <property type="term" value="F:NAD binding"/>
    <property type="evidence" value="ECO:0007669"/>
    <property type="project" value="InterPro"/>
</dbReference>
<evidence type="ECO:0000313" key="8">
    <source>
        <dbReference type="Proteomes" id="UP001060919"/>
    </source>
</evidence>
<dbReference type="PANTHER" id="PTHR42789">
    <property type="entry name" value="D-ISOMER SPECIFIC 2-HYDROXYACID DEHYDROGENASE FAMILY PROTEIN (AFU_ORTHOLOGUE AFUA_6G10090)"/>
    <property type="match status" value="1"/>
</dbReference>
<evidence type="ECO:0000256" key="4">
    <source>
        <dbReference type="RuleBase" id="RU003719"/>
    </source>
</evidence>
<dbReference type="EMBL" id="AP026867">
    <property type="protein sequence ID" value="BDS15430.1"/>
    <property type="molecule type" value="Genomic_DNA"/>
</dbReference>
<keyword evidence="8" id="KW-1185">Reference proteome</keyword>
<dbReference type="GO" id="GO:0016616">
    <property type="term" value="F:oxidoreductase activity, acting on the CH-OH group of donors, NAD or NADP as acceptor"/>
    <property type="evidence" value="ECO:0007669"/>
    <property type="project" value="InterPro"/>
</dbReference>
<evidence type="ECO:0000256" key="3">
    <source>
        <dbReference type="ARBA" id="ARBA00023027"/>
    </source>
</evidence>
<feature type="domain" description="D-isomer specific 2-hydroxyacid dehydrogenase catalytic" evidence="5">
    <location>
        <begin position="9"/>
        <end position="314"/>
    </location>
</feature>
<comment type="similarity">
    <text evidence="1 4">Belongs to the D-isomer specific 2-hydroxyacid dehydrogenase family.</text>
</comment>
<keyword evidence="2 4" id="KW-0560">Oxidoreductase</keyword>
<keyword evidence="3" id="KW-0520">NAD</keyword>
<dbReference type="InterPro" id="IPR029753">
    <property type="entry name" value="D-isomer_DH_CS"/>
</dbReference>
<dbReference type="InterPro" id="IPR006140">
    <property type="entry name" value="D-isomer_DH_NAD-bd"/>
</dbReference>
<dbReference type="Gene3D" id="3.40.50.720">
    <property type="entry name" value="NAD(P)-binding Rossmann-like Domain"/>
    <property type="match status" value="2"/>
</dbReference>